<dbReference type="EMBL" id="JTDF01003057">
    <property type="protein sequence ID" value="KAF8568160.1"/>
    <property type="molecule type" value="Genomic_DNA"/>
</dbReference>
<keyword evidence="1" id="KW-0472">Membrane</keyword>
<sequence>MLGVRPLFVVGSCSLALLPLALYVYRKQKKSGIQVKSFCETSNDVEKTDFSNLKDFKKENLTSDVANSLNVLLASKDSEIRRGVLLMLQQASAFSSNFVVIRDSDCLGSMLALLDANDSSPVVKRQNLCILQTATNLVCDVLNLQVVERFLGTIFSIANTTEYSDQACAALQLLCNVALTPIGCRMLNAYIPALYNMLQTKDPHMLRQVFSMLVNLSCDHESCGLLLRSEIPSHLNETLVYCLSPAIQPLVTIQLVNFLKSVYPHVESVRPSVISDSYRQPGPLLLADFLRVSLLLLNYFVFRHS</sequence>
<evidence type="ECO:0000259" key="2">
    <source>
        <dbReference type="Pfam" id="PF04826"/>
    </source>
</evidence>
<dbReference type="InterPro" id="IPR011989">
    <property type="entry name" value="ARM-like"/>
</dbReference>
<feature type="transmembrane region" description="Helical" evidence="1">
    <location>
        <begin position="6"/>
        <end position="25"/>
    </location>
</feature>
<gene>
    <name evidence="3" type="ORF">P879_07718</name>
</gene>
<organism evidence="3 4">
    <name type="scientific">Paragonimus westermani</name>
    <dbReference type="NCBI Taxonomy" id="34504"/>
    <lineage>
        <taxon>Eukaryota</taxon>
        <taxon>Metazoa</taxon>
        <taxon>Spiralia</taxon>
        <taxon>Lophotrochozoa</taxon>
        <taxon>Platyhelminthes</taxon>
        <taxon>Trematoda</taxon>
        <taxon>Digenea</taxon>
        <taxon>Plagiorchiida</taxon>
        <taxon>Troglotremata</taxon>
        <taxon>Troglotrematidae</taxon>
        <taxon>Paragonimus</taxon>
    </lineage>
</organism>
<dbReference type="SUPFAM" id="SSF48371">
    <property type="entry name" value="ARM repeat"/>
    <property type="match status" value="1"/>
</dbReference>
<protein>
    <recommendedName>
        <fullName evidence="2">Armadillo repeat-containing domain-containing protein</fullName>
    </recommendedName>
</protein>
<dbReference type="InterPro" id="IPR006911">
    <property type="entry name" value="ARM-rpt_dom"/>
</dbReference>
<feature type="domain" description="Armadillo repeat-containing" evidence="2">
    <location>
        <begin position="64"/>
        <end position="236"/>
    </location>
</feature>
<dbReference type="OrthoDB" id="6260639at2759"/>
<evidence type="ECO:0000256" key="1">
    <source>
        <dbReference type="SAM" id="Phobius"/>
    </source>
</evidence>
<dbReference type="InterPro" id="IPR016024">
    <property type="entry name" value="ARM-type_fold"/>
</dbReference>
<dbReference type="AlphaFoldDB" id="A0A8T0DKI6"/>
<proteinExistence type="predicted"/>
<dbReference type="Proteomes" id="UP000699462">
    <property type="component" value="Unassembled WGS sequence"/>
</dbReference>
<dbReference type="Pfam" id="PF04826">
    <property type="entry name" value="Arm_2"/>
    <property type="match status" value="1"/>
</dbReference>
<accession>A0A8T0DKI6</accession>
<evidence type="ECO:0000313" key="3">
    <source>
        <dbReference type="EMBL" id="KAF8568160.1"/>
    </source>
</evidence>
<reference evidence="3 4" key="1">
    <citation type="submission" date="2019-07" db="EMBL/GenBank/DDBJ databases">
        <title>Annotation for the trematode Paragonimus westermani.</title>
        <authorList>
            <person name="Choi Y.-J."/>
        </authorList>
    </citation>
    <scope>NUCLEOTIDE SEQUENCE [LARGE SCALE GENOMIC DNA]</scope>
    <source>
        <strain evidence="3">180907_Pwestermani</strain>
    </source>
</reference>
<keyword evidence="4" id="KW-1185">Reference proteome</keyword>
<evidence type="ECO:0000313" key="4">
    <source>
        <dbReference type="Proteomes" id="UP000699462"/>
    </source>
</evidence>
<name>A0A8T0DKI6_9TREM</name>
<keyword evidence="1" id="KW-0812">Transmembrane</keyword>
<comment type="caution">
    <text evidence="3">The sequence shown here is derived from an EMBL/GenBank/DDBJ whole genome shotgun (WGS) entry which is preliminary data.</text>
</comment>
<dbReference type="Gene3D" id="1.25.10.10">
    <property type="entry name" value="Leucine-rich Repeat Variant"/>
    <property type="match status" value="1"/>
</dbReference>
<keyword evidence="1" id="KW-1133">Transmembrane helix</keyword>